<evidence type="ECO:0000313" key="12">
    <source>
        <dbReference type="Proteomes" id="UP001235712"/>
    </source>
</evidence>
<keyword evidence="4 9" id="KW-0812">Transmembrane</keyword>
<reference evidence="11 12" key="1">
    <citation type="submission" date="2023-07" db="EMBL/GenBank/DDBJ databases">
        <title>Sequencing the genomes of 1000 actinobacteria strains.</title>
        <authorList>
            <person name="Klenk H.-P."/>
        </authorList>
    </citation>
    <scope>NUCLEOTIDE SEQUENCE [LARGE SCALE GENOMIC DNA]</scope>
    <source>
        <strain evidence="11 12">DSM 44388</strain>
    </source>
</reference>
<evidence type="ECO:0000256" key="5">
    <source>
        <dbReference type="ARBA" id="ARBA00022989"/>
    </source>
</evidence>
<keyword evidence="12" id="KW-1185">Reference proteome</keyword>
<keyword evidence="6 9" id="KW-0472">Membrane</keyword>
<feature type="domain" description="POTRA" evidence="10">
    <location>
        <begin position="158"/>
        <end position="226"/>
    </location>
</feature>
<evidence type="ECO:0000256" key="6">
    <source>
        <dbReference type="ARBA" id="ARBA00023136"/>
    </source>
</evidence>
<feature type="region of interest" description="Disordered" evidence="8">
    <location>
        <begin position="1"/>
        <end position="120"/>
    </location>
</feature>
<comment type="subcellular location">
    <subcellularLocation>
        <location evidence="1">Membrane</location>
    </subcellularLocation>
</comment>
<evidence type="ECO:0000256" key="7">
    <source>
        <dbReference type="ARBA" id="ARBA00023306"/>
    </source>
</evidence>
<feature type="compositionally biased region" description="Pro residues" evidence="8">
    <location>
        <begin position="46"/>
        <end position="57"/>
    </location>
</feature>
<evidence type="ECO:0000256" key="9">
    <source>
        <dbReference type="SAM" id="Phobius"/>
    </source>
</evidence>
<feature type="transmembrane region" description="Helical" evidence="9">
    <location>
        <begin position="136"/>
        <end position="158"/>
    </location>
</feature>
<dbReference type="GO" id="GO:0051301">
    <property type="term" value="P:cell division"/>
    <property type="evidence" value="ECO:0007669"/>
    <property type="project" value="UniProtKB-KW"/>
</dbReference>
<dbReference type="InterPro" id="IPR034746">
    <property type="entry name" value="POTRA"/>
</dbReference>
<keyword evidence="2" id="KW-1003">Cell membrane</keyword>
<accession>A0ABT9P776</accession>
<dbReference type="InterPro" id="IPR050487">
    <property type="entry name" value="FtsQ_DivIB"/>
</dbReference>
<feature type="compositionally biased region" description="Low complexity" evidence="8">
    <location>
        <begin position="1"/>
        <end position="23"/>
    </location>
</feature>
<dbReference type="Pfam" id="PF08478">
    <property type="entry name" value="POTRA_1"/>
    <property type="match status" value="1"/>
</dbReference>
<evidence type="ECO:0000256" key="1">
    <source>
        <dbReference type="ARBA" id="ARBA00004370"/>
    </source>
</evidence>
<dbReference type="PANTHER" id="PTHR37820:SF1">
    <property type="entry name" value="CELL DIVISION PROTEIN FTSQ"/>
    <property type="match status" value="1"/>
</dbReference>
<dbReference type="RefSeq" id="WP_307245347.1">
    <property type="nucleotide sequence ID" value="NZ_JAUSQZ010000001.1"/>
</dbReference>
<dbReference type="EMBL" id="JAUSQZ010000001">
    <property type="protein sequence ID" value="MDP9828302.1"/>
    <property type="molecule type" value="Genomic_DNA"/>
</dbReference>
<evidence type="ECO:0000256" key="2">
    <source>
        <dbReference type="ARBA" id="ARBA00022475"/>
    </source>
</evidence>
<keyword evidence="3 11" id="KW-0132">Cell division</keyword>
<comment type="caution">
    <text evidence="11">The sequence shown here is derived from an EMBL/GenBank/DDBJ whole genome shotgun (WGS) entry which is preliminary data.</text>
</comment>
<proteinExistence type="predicted"/>
<evidence type="ECO:0000256" key="4">
    <source>
        <dbReference type="ARBA" id="ARBA00022692"/>
    </source>
</evidence>
<gene>
    <name evidence="11" type="ORF">J2S57_004051</name>
</gene>
<keyword evidence="5 9" id="KW-1133">Transmembrane helix</keyword>
<evidence type="ECO:0000256" key="3">
    <source>
        <dbReference type="ARBA" id="ARBA00022618"/>
    </source>
</evidence>
<organism evidence="11 12">
    <name type="scientific">Kineosporia succinea</name>
    <dbReference type="NCBI Taxonomy" id="84632"/>
    <lineage>
        <taxon>Bacteria</taxon>
        <taxon>Bacillati</taxon>
        <taxon>Actinomycetota</taxon>
        <taxon>Actinomycetes</taxon>
        <taxon>Kineosporiales</taxon>
        <taxon>Kineosporiaceae</taxon>
        <taxon>Kineosporia</taxon>
    </lineage>
</organism>
<evidence type="ECO:0000256" key="8">
    <source>
        <dbReference type="SAM" id="MobiDB-lite"/>
    </source>
</evidence>
<protein>
    <submittedName>
        <fullName evidence="11">Cell division protein FtsQ</fullName>
    </submittedName>
</protein>
<dbReference type="Proteomes" id="UP001235712">
    <property type="component" value="Unassembled WGS sequence"/>
</dbReference>
<feature type="compositionally biased region" description="Low complexity" evidence="8">
    <location>
        <begin position="58"/>
        <end position="87"/>
    </location>
</feature>
<evidence type="ECO:0000259" key="10">
    <source>
        <dbReference type="PROSITE" id="PS51779"/>
    </source>
</evidence>
<sequence>MTPSSSSSGPGRRPARGPAGRGSSPRRKPSPPASSGKSSSARKPPKPAAQPPKPPARQQPAKKQPAARKPPAAKKQPAAKKPAARKPATGRPGVRRPVTASRSAGLLPPPTRPVVSQTSAQRFAAKVRARRRRRTLTTSLVVVVLAGVGWLALLSPWAKVERVTVSGLDRISESQVRGYTDTEIGHAMLLARTSDVSARLEKLRLVKNVSVSRVWPGTIRVVVTERKPVAALPSEKVAANTTDGKKPKKTVQMMQLVDDEGVVVETRPVSELPGDLPRIEVALGEKQSVANLRGTLAVLNDLPDDLADRLRSIGTDSPDGIWLKLSAPVEGAKNRTVTVRWGDAEQNGTKARVLTALLKQKAKTYDVRAPEMPSTAS</sequence>
<keyword evidence="7" id="KW-0131">Cell cycle</keyword>
<dbReference type="InterPro" id="IPR013685">
    <property type="entry name" value="POTRA_FtsQ_type"/>
</dbReference>
<name>A0ABT9P776_9ACTN</name>
<feature type="compositionally biased region" description="Low complexity" evidence="8">
    <location>
        <begin position="33"/>
        <end position="42"/>
    </location>
</feature>
<dbReference type="PROSITE" id="PS51779">
    <property type="entry name" value="POTRA"/>
    <property type="match status" value="1"/>
</dbReference>
<evidence type="ECO:0000313" key="11">
    <source>
        <dbReference type="EMBL" id="MDP9828302.1"/>
    </source>
</evidence>
<dbReference type="Gene3D" id="3.10.20.310">
    <property type="entry name" value="membrane protein fhac"/>
    <property type="match status" value="1"/>
</dbReference>
<dbReference type="PANTHER" id="PTHR37820">
    <property type="entry name" value="CELL DIVISION PROTEIN DIVIB"/>
    <property type="match status" value="1"/>
</dbReference>